<dbReference type="Proteomes" id="UP000245946">
    <property type="component" value="Unassembled WGS sequence"/>
</dbReference>
<feature type="chain" id="PRO_5016312010" evidence="2">
    <location>
        <begin position="21"/>
        <end position="353"/>
    </location>
</feature>
<accession>A0A316ZE26</accession>
<organism evidence="3 4">
    <name type="scientific">Tilletiopsis washingtonensis</name>
    <dbReference type="NCBI Taxonomy" id="58919"/>
    <lineage>
        <taxon>Eukaryota</taxon>
        <taxon>Fungi</taxon>
        <taxon>Dikarya</taxon>
        <taxon>Basidiomycota</taxon>
        <taxon>Ustilaginomycotina</taxon>
        <taxon>Exobasidiomycetes</taxon>
        <taxon>Entylomatales</taxon>
        <taxon>Entylomatales incertae sedis</taxon>
        <taxon>Tilletiopsis</taxon>
    </lineage>
</organism>
<feature type="signal peptide" evidence="2">
    <location>
        <begin position="1"/>
        <end position="20"/>
    </location>
</feature>
<protein>
    <submittedName>
        <fullName evidence="3">Uncharacterized protein</fullName>
    </submittedName>
</protein>
<dbReference type="RefSeq" id="XP_025599441.1">
    <property type="nucleotide sequence ID" value="XM_025745161.1"/>
</dbReference>
<reference evidence="3 4" key="1">
    <citation type="journal article" date="2018" name="Mol. Biol. Evol.">
        <title>Broad Genomic Sampling Reveals a Smut Pathogenic Ancestry of the Fungal Clade Ustilaginomycotina.</title>
        <authorList>
            <person name="Kijpornyongpan T."/>
            <person name="Mondo S.J."/>
            <person name="Barry K."/>
            <person name="Sandor L."/>
            <person name="Lee J."/>
            <person name="Lipzen A."/>
            <person name="Pangilinan J."/>
            <person name="LaButti K."/>
            <person name="Hainaut M."/>
            <person name="Henrissat B."/>
            <person name="Grigoriev I.V."/>
            <person name="Spatafora J.W."/>
            <person name="Aime M.C."/>
        </authorList>
    </citation>
    <scope>NUCLEOTIDE SEQUENCE [LARGE SCALE GENOMIC DNA]</scope>
    <source>
        <strain evidence="3 4">MCA 4186</strain>
    </source>
</reference>
<feature type="compositionally biased region" description="Low complexity" evidence="1">
    <location>
        <begin position="298"/>
        <end position="311"/>
    </location>
</feature>
<keyword evidence="2" id="KW-0732">Signal</keyword>
<evidence type="ECO:0000313" key="3">
    <source>
        <dbReference type="EMBL" id="PWN99162.1"/>
    </source>
</evidence>
<gene>
    <name evidence="3" type="ORF">FA09DRAFT_359766</name>
</gene>
<dbReference type="EMBL" id="KZ819289">
    <property type="protein sequence ID" value="PWN99162.1"/>
    <property type="molecule type" value="Genomic_DNA"/>
</dbReference>
<name>A0A316ZE26_9BASI</name>
<feature type="compositionally biased region" description="Low complexity" evidence="1">
    <location>
        <begin position="319"/>
        <end position="331"/>
    </location>
</feature>
<evidence type="ECO:0000256" key="2">
    <source>
        <dbReference type="SAM" id="SignalP"/>
    </source>
</evidence>
<evidence type="ECO:0000256" key="1">
    <source>
        <dbReference type="SAM" id="MobiDB-lite"/>
    </source>
</evidence>
<dbReference type="GeneID" id="37272705"/>
<proteinExistence type="predicted"/>
<dbReference type="AlphaFoldDB" id="A0A316ZE26"/>
<keyword evidence="4" id="KW-1185">Reference proteome</keyword>
<evidence type="ECO:0000313" key="4">
    <source>
        <dbReference type="Proteomes" id="UP000245946"/>
    </source>
</evidence>
<sequence length="353" mass="38170">MFPRCSLLLLVAFALSSVAAKPEPQLGSPLATNDMALVKGPLVNLRDLAENDMALIKGPLINARGEIMSQQEALEMAQDAPTVDAGAQGNPINGEGMQVHLGMPALKQSAERVQQMAVDAAKHVRIKGYAGGVKKGAEKMAENVEPVGEDAQGLGMAAVPLQRRSEVCNADNTGVVRPRDGQQVAVGENVEIFYCGGQDEYSRSSDIDIYVDRQILKAHQYPDNRDADTRDGWSRYHFYLRWPQTREGQVTMEIVENARDYNGRTISGVARTDVHLDVVRGSHYQADAASHQQRSLGPRPAAPAAEAPDALPDTHGLPGDAQLQDAQAEAEGLGRGIKMMRRGKKTQPYAADV</sequence>
<feature type="region of interest" description="Disordered" evidence="1">
    <location>
        <begin position="286"/>
        <end position="353"/>
    </location>
</feature>